<proteinExistence type="predicted"/>
<evidence type="ECO:0008006" key="3">
    <source>
        <dbReference type="Google" id="ProtNLM"/>
    </source>
</evidence>
<sequence>MTTRNLLSGPITFSNAKGRAASVLEALLYPQRKLAFYDYIERRRDLVAEVIAHHFGVKPSEIQVSPQVWWRHGSFNLCIPFTIIAKMTDPDVLPNVLPYAFIRFPLPYRVGEAAHPGNSDEKVRCEAATYAWMEENCPDVPIPKPFGFGLSTNERFTKSNIVPWWSRWCHEARRFILSVAGYQQPTQYVCHNSPRFEKLDIGYLIIEMITTDRGIMLSESWPEKRSDARLHNLQKDMARIMVSMARHRLPCIGTFRMDSGGFLRLDNRPISVDSTIYENEGLPPVMSRNTTFTTVQDFINSQILAFEPRFLEQPNAINSREDAWHQMTGFAGARLTLPQLLQEDLNNGPFIFALSDIHRSNIFVDENWNITAIIDLEFACSWPIEFLQTPYWLECDFIEHVLPTEFLARNTEFIKHVKQAEELHQYGNSGTKSLSSIMQRSSDEGGFWVPLALAHPVSFTQIFYERILKRYFGFLAEDFEKAQSFIFCSRLFRRNIPTLLDRKLDDRQKYLDALAEAFSDEKPDLAQPGR</sequence>
<dbReference type="InterPro" id="IPR051678">
    <property type="entry name" value="AGP_Transferase"/>
</dbReference>
<dbReference type="EMBL" id="MRVG01000007">
    <property type="protein sequence ID" value="PMB66846.1"/>
    <property type="molecule type" value="Genomic_DNA"/>
</dbReference>
<organism evidence="1 2">
    <name type="scientific">Beauveria bassiana</name>
    <name type="common">White muscardine disease fungus</name>
    <name type="synonym">Tritirachium shiotae</name>
    <dbReference type="NCBI Taxonomy" id="176275"/>
    <lineage>
        <taxon>Eukaryota</taxon>
        <taxon>Fungi</taxon>
        <taxon>Dikarya</taxon>
        <taxon>Ascomycota</taxon>
        <taxon>Pezizomycotina</taxon>
        <taxon>Sordariomycetes</taxon>
        <taxon>Hypocreomycetidae</taxon>
        <taxon>Hypocreales</taxon>
        <taxon>Cordycipitaceae</taxon>
        <taxon>Beauveria</taxon>
    </lineage>
</organism>
<dbReference type="AlphaFoldDB" id="A0A2N6NI07"/>
<dbReference type="SUPFAM" id="SSF56112">
    <property type="entry name" value="Protein kinase-like (PK-like)"/>
    <property type="match status" value="1"/>
</dbReference>
<comment type="caution">
    <text evidence="1">The sequence shown here is derived from an EMBL/GenBank/DDBJ whole genome shotgun (WGS) entry which is preliminary data.</text>
</comment>
<gene>
    <name evidence="1" type="ORF">BM221_006503</name>
</gene>
<dbReference type="PANTHER" id="PTHR21310:SF37">
    <property type="entry name" value="AMINOGLYCOSIDE PHOSPHOTRANSFERASE DOMAIN-CONTAINING PROTEIN"/>
    <property type="match status" value="1"/>
</dbReference>
<dbReference type="InterPro" id="IPR011009">
    <property type="entry name" value="Kinase-like_dom_sf"/>
</dbReference>
<dbReference type="OMA" id="HITCLID"/>
<accession>A0A2N6NI07</accession>
<protein>
    <recommendedName>
        <fullName evidence="3">Aminoglycoside phosphotransferase domain-containing protein</fullName>
    </recommendedName>
</protein>
<dbReference type="Proteomes" id="UP000235728">
    <property type="component" value="Unassembled WGS sequence"/>
</dbReference>
<name>A0A2N6NI07_BEABA</name>
<evidence type="ECO:0000313" key="1">
    <source>
        <dbReference type="EMBL" id="PMB66846.1"/>
    </source>
</evidence>
<evidence type="ECO:0000313" key="2">
    <source>
        <dbReference type="Proteomes" id="UP000235728"/>
    </source>
</evidence>
<reference evidence="1 2" key="1">
    <citation type="journal article" date="2016" name="Appl. Microbiol. Biotechnol.">
        <title>Characterization of T-DNA insertion mutants with decreased virulence in the entomopathogenic fungus Beauveria bassiana JEF-007.</title>
        <authorList>
            <person name="Kim S."/>
            <person name="Lee S.J."/>
            <person name="Nai Y.S."/>
            <person name="Yu J.S."/>
            <person name="Lee M.R."/>
            <person name="Yang Y.T."/>
            <person name="Kim J.S."/>
        </authorList>
    </citation>
    <scope>NUCLEOTIDE SEQUENCE [LARGE SCALE GENOMIC DNA]</scope>
    <source>
        <strain evidence="1 2">JEF-007</strain>
    </source>
</reference>
<dbReference type="PANTHER" id="PTHR21310">
    <property type="entry name" value="AMINOGLYCOSIDE PHOSPHOTRANSFERASE-RELATED-RELATED"/>
    <property type="match status" value="1"/>
</dbReference>